<protein>
    <submittedName>
        <fullName evidence="2">Uncharacterized protein</fullName>
    </submittedName>
</protein>
<reference evidence="2 3" key="1">
    <citation type="submission" date="2024-02" db="EMBL/GenBank/DDBJ databases">
        <authorList>
            <person name="Vignale AGUSTIN F."/>
            <person name="Sosa J E."/>
            <person name="Modenutti C."/>
        </authorList>
    </citation>
    <scope>NUCLEOTIDE SEQUENCE [LARGE SCALE GENOMIC DNA]</scope>
</reference>
<sequence>MVIASSDRRWRWSPSWILIVAPEEASQKTAPTRLVKAAPSVRLAMRMVWVRAEWQTMPMVWVGVTPKWRAAPIARLVTPYTDTGYEEDMGDIRGAGGDTSDNWSDVSTEGDLGDASETLGKIGRLGDGTPGAGDTLGGNTLGESRENDGQARDAFSIGVVSGTLGFGANTMLDAGAWGVLSNLGSDRQFWC</sequence>
<proteinExistence type="predicted"/>
<feature type="compositionally biased region" description="Gly residues" evidence="1">
    <location>
        <begin position="123"/>
        <end position="140"/>
    </location>
</feature>
<organism evidence="2 3">
    <name type="scientific">Ilex paraguariensis</name>
    <name type="common">yerba mate</name>
    <dbReference type="NCBI Taxonomy" id="185542"/>
    <lineage>
        <taxon>Eukaryota</taxon>
        <taxon>Viridiplantae</taxon>
        <taxon>Streptophyta</taxon>
        <taxon>Embryophyta</taxon>
        <taxon>Tracheophyta</taxon>
        <taxon>Spermatophyta</taxon>
        <taxon>Magnoliopsida</taxon>
        <taxon>eudicotyledons</taxon>
        <taxon>Gunneridae</taxon>
        <taxon>Pentapetalae</taxon>
        <taxon>asterids</taxon>
        <taxon>campanulids</taxon>
        <taxon>Aquifoliales</taxon>
        <taxon>Aquifoliaceae</taxon>
        <taxon>Ilex</taxon>
    </lineage>
</organism>
<evidence type="ECO:0000313" key="2">
    <source>
        <dbReference type="EMBL" id="CAK9142137.1"/>
    </source>
</evidence>
<gene>
    <name evidence="2" type="ORF">ILEXP_LOCUS9788</name>
</gene>
<name>A0ABC8RJC9_9AQUA</name>
<dbReference type="EMBL" id="CAUOFW020001199">
    <property type="protein sequence ID" value="CAK9142137.1"/>
    <property type="molecule type" value="Genomic_DNA"/>
</dbReference>
<evidence type="ECO:0000256" key="1">
    <source>
        <dbReference type="SAM" id="MobiDB-lite"/>
    </source>
</evidence>
<dbReference type="AlphaFoldDB" id="A0ABC8RJC9"/>
<evidence type="ECO:0000313" key="3">
    <source>
        <dbReference type="Proteomes" id="UP001642360"/>
    </source>
</evidence>
<dbReference type="Proteomes" id="UP001642360">
    <property type="component" value="Unassembled WGS sequence"/>
</dbReference>
<feature type="region of interest" description="Disordered" evidence="1">
    <location>
        <begin position="94"/>
        <end position="148"/>
    </location>
</feature>
<accession>A0ABC8RJC9</accession>
<keyword evidence="3" id="KW-1185">Reference proteome</keyword>
<comment type="caution">
    <text evidence="2">The sequence shown here is derived from an EMBL/GenBank/DDBJ whole genome shotgun (WGS) entry which is preliminary data.</text>
</comment>